<name>A0ABU1H0J2_9GAMM</name>
<protein>
    <submittedName>
        <fullName evidence="1">Uncharacterized protein</fullName>
    </submittedName>
</protein>
<accession>A0ABU1H0J2</accession>
<comment type="caution">
    <text evidence="1">The sequence shown here is derived from an EMBL/GenBank/DDBJ whole genome shotgun (WGS) entry which is preliminary data.</text>
</comment>
<gene>
    <name evidence="1" type="ORF">QC823_02315</name>
</gene>
<keyword evidence="2" id="KW-1185">Reference proteome</keyword>
<evidence type="ECO:0000313" key="1">
    <source>
        <dbReference type="EMBL" id="MDR5897832.1"/>
    </source>
</evidence>
<dbReference type="Proteomes" id="UP001254564">
    <property type="component" value="Unassembled WGS sequence"/>
</dbReference>
<organism evidence="1 2">
    <name type="scientific">Vreelandella vilamensis</name>
    <dbReference type="NCBI Taxonomy" id="531309"/>
    <lineage>
        <taxon>Bacteria</taxon>
        <taxon>Pseudomonadati</taxon>
        <taxon>Pseudomonadota</taxon>
        <taxon>Gammaproteobacteria</taxon>
        <taxon>Oceanospirillales</taxon>
        <taxon>Halomonadaceae</taxon>
        <taxon>Vreelandella</taxon>
    </lineage>
</organism>
<dbReference type="EMBL" id="JARWAN010000003">
    <property type="protein sequence ID" value="MDR5897832.1"/>
    <property type="molecule type" value="Genomic_DNA"/>
</dbReference>
<reference evidence="1 2" key="1">
    <citation type="submission" date="2023-04" db="EMBL/GenBank/DDBJ databases">
        <title>A long-awaited taxogenomic arrangement of the family Halomonadaceae.</title>
        <authorList>
            <person name="De La Haba R."/>
            <person name="Chuvochina M."/>
            <person name="Wittouck S."/>
            <person name="Arahal D.R."/>
            <person name="Sanchez-Porro C."/>
            <person name="Hugenholtz P."/>
            <person name="Ventosa A."/>
        </authorList>
    </citation>
    <scope>NUCLEOTIDE SEQUENCE [LARGE SCALE GENOMIC DNA]</scope>
    <source>
        <strain evidence="1 2">DSM 21020</strain>
    </source>
</reference>
<sequence>MKELMVEYDHAQGGWRGITVDQKLLPDMIVQFDSLGLPSWVASWPSDQIFMGAI</sequence>
<evidence type="ECO:0000313" key="2">
    <source>
        <dbReference type="Proteomes" id="UP001254564"/>
    </source>
</evidence>
<dbReference type="RefSeq" id="WP_309654753.1">
    <property type="nucleotide sequence ID" value="NZ_JARWAN010000003.1"/>
</dbReference>
<proteinExistence type="predicted"/>